<dbReference type="AlphaFoldDB" id="A0A9X5AVS2"/>
<dbReference type="EMBL" id="WNKV01000032">
    <property type="protein sequence ID" value="MTW19383.1"/>
    <property type="molecule type" value="Genomic_DNA"/>
</dbReference>
<comment type="caution">
    <text evidence="1">The sequence shown here is derived from an EMBL/GenBank/DDBJ whole genome shotgun (WGS) entry which is preliminary data.</text>
</comment>
<evidence type="ECO:0000313" key="2">
    <source>
        <dbReference type="Proteomes" id="UP000438991"/>
    </source>
</evidence>
<proteinExistence type="predicted"/>
<name>A0A9X5AVS2_9BRAD</name>
<evidence type="ECO:0000313" key="1">
    <source>
        <dbReference type="EMBL" id="MTW19383.1"/>
    </source>
</evidence>
<accession>A0A9X5AVS2</accession>
<reference evidence="1 2" key="1">
    <citation type="submission" date="2019-11" db="EMBL/GenBank/DDBJ databases">
        <title>Whole-genome sequence of Rhodoplanes serenus DSM 18633, type strain.</title>
        <authorList>
            <person name="Kyndt J.A."/>
            <person name="Meyer T.E."/>
        </authorList>
    </citation>
    <scope>NUCLEOTIDE SEQUENCE [LARGE SCALE GENOMIC DNA]</scope>
    <source>
        <strain evidence="1 2">DSM 18633</strain>
    </source>
</reference>
<protein>
    <submittedName>
        <fullName evidence="1">Uncharacterized protein</fullName>
    </submittedName>
</protein>
<gene>
    <name evidence="1" type="ORF">GJ689_24645</name>
</gene>
<organism evidence="1 2">
    <name type="scientific">Rhodoplanes serenus</name>
    <dbReference type="NCBI Taxonomy" id="200615"/>
    <lineage>
        <taxon>Bacteria</taxon>
        <taxon>Pseudomonadati</taxon>
        <taxon>Pseudomonadota</taxon>
        <taxon>Alphaproteobacteria</taxon>
        <taxon>Hyphomicrobiales</taxon>
        <taxon>Nitrobacteraceae</taxon>
        <taxon>Rhodoplanes</taxon>
    </lineage>
</organism>
<dbReference type="Proteomes" id="UP000438991">
    <property type="component" value="Unassembled WGS sequence"/>
</dbReference>
<sequence>MWTSALVGAALVEAFGAMPDRPIYSPSPNVLLPADGGDGRPFDIVSLSAVILGRSAPARVEVLTWARHKAARRLRTAAAAYGIDRGAQRRRVALTLQRLADELNAAGIRLARWPGAEAYRMRDRSGPRAAK</sequence>
<dbReference type="RefSeq" id="WP_155481635.1">
    <property type="nucleotide sequence ID" value="NZ_WNKV01000032.1"/>
</dbReference>